<dbReference type="STRING" id="53326.A0A016U492"/>
<name>A0A016U492_9BILA</name>
<dbReference type="Gene3D" id="3.40.1190.20">
    <property type="match status" value="1"/>
</dbReference>
<evidence type="ECO:0000256" key="2">
    <source>
        <dbReference type="ARBA" id="ARBA00010688"/>
    </source>
</evidence>
<keyword evidence="5 13" id="KW-0660">Purine salvage</keyword>
<comment type="cofactor">
    <cofactor evidence="13">
        <name>Mg(2+)</name>
        <dbReference type="ChEBI" id="CHEBI:18420"/>
    </cofactor>
    <text evidence="13">Binds 3 Mg(2+) ions per subunit.</text>
</comment>
<dbReference type="SUPFAM" id="SSF53613">
    <property type="entry name" value="Ribokinase-like"/>
    <property type="match status" value="2"/>
</dbReference>
<evidence type="ECO:0000256" key="4">
    <source>
        <dbReference type="ARBA" id="ARBA00022679"/>
    </source>
</evidence>
<comment type="subcellular location">
    <subcellularLocation>
        <location evidence="13">Nucleus</location>
    </subcellularLocation>
</comment>
<evidence type="ECO:0000256" key="1">
    <source>
        <dbReference type="ARBA" id="ARBA00004801"/>
    </source>
</evidence>
<evidence type="ECO:0000313" key="15">
    <source>
        <dbReference type="EMBL" id="EYC09801.1"/>
    </source>
</evidence>
<evidence type="ECO:0000256" key="3">
    <source>
        <dbReference type="ARBA" id="ARBA00012119"/>
    </source>
</evidence>
<dbReference type="CDD" id="cd01168">
    <property type="entry name" value="adenosine_kinase"/>
    <property type="match status" value="1"/>
</dbReference>
<dbReference type="GO" id="GO:0005634">
    <property type="term" value="C:nucleus"/>
    <property type="evidence" value="ECO:0007669"/>
    <property type="project" value="UniProtKB-SubCell"/>
</dbReference>
<dbReference type="PROSITE" id="PS00584">
    <property type="entry name" value="PFKB_KINASES_2"/>
    <property type="match status" value="1"/>
</dbReference>
<evidence type="ECO:0000259" key="14">
    <source>
        <dbReference type="Pfam" id="PF00294"/>
    </source>
</evidence>
<dbReference type="InterPro" id="IPR001805">
    <property type="entry name" value="Adenokinase"/>
</dbReference>
<comment type="subunit">
    <text evidence="13">Monomer.</text>
</comment>
<protein>
    <recommendedName>
        <fullName evidence="11 13">Adenosine kinase</fullName>
        <shortName evidence="13">AK</shortName>
        <ecNumber evidence="3 13">2.7.1.20</ecNumber>
    </recommendedName>
    <alternativeName>
        <fullName evidence="13">Adenosine 5'-phosphotransferase</fullName>
    </alternativeName>
</protein>
<dbReference type="InterPro" id="IPR002173">
    <property type="entry name" value="Carboh/pur_kinase_PfkB_CS"/>
</dbReference>
<keyword evidence="9 13" id="KW-0460">Magnesium</keyword>
<dbReference type="OrthoDB" id="432447at2759"/>
<feature type="active site" description="Proton acceptor" evidence="12">
    <location>
        <position position="337"/>
    </location>
</feature>
<feature type="domain" description="Carbohydrate kinase PfkB" evidence="14">
    <location>
        <begin position="121"/>
        <end position="376"/>
    </location>
</feature>
<dbReference type="GO" id="GO:0004001">
    <property type="term" value="F:adenosine kinase activity"/>
    <property type="evidence" value="ECO:0007669"/>
    <property type="project" value="UniProtKB-UniRule"/>
</dbReference>
<dbReference type="PANTHER" id="PTHR45769">
    <property type="entry name" value="ADENOSINE KINASE"/>
    <property type="match status" value="1"/>
</dbReference>
<evidence type="ECO:0000256" key="8">
    <source>
        <dbReference type="ARBA" id="ARBA00022840"/>
    </source>
</evidence>
<dbReference type="GO" id="GO:0006166">
    <property type="term" value="P:purine ribonucleoside salvage"/>
    <property type="evidence" value="ECO:0007669"/>
    <property type="project" value="UniProtKB-KW"/>
</dbReference>
<organism evidence="15 16">
    <name type="scientific">Ancylostoma ceylanicum</name>
    <dbReference type="NCBI Taxonomy" id="53326"/>
    <lineage>
        <taxon>Eukaryota</taxon>
        <taxon>Metazoa</taxon>
        <taxon>Ecdysozoa</taxon>
        <taxon>Nematoda</taxon>
        <taxon>Chromadorea</taxon>
        <taxon>Rhabditida</taxon>
        <taxon>Rhabditina</taxon>
        <taxon>Rhabditomorpha</taxon>
        <taxon>Strongyloidea</taxon>
        <taxon>Ancylostomatidae</taxon>
        <taxon>Ancylostomatinae</taxon>
        <taxon>Ancylostoma</taxon>
    </lineage>
</organism>
<dbReference type="GO" id="GO:0005524">
    <property type="term" value="F:ATP binding"/>
    <property type="evidence" value="ECO:0007669"/>
    <property type="project" value="UniProtKB-UniRule"/>
</dbReference>
<reference evidence="16" key="1">
    <citation type="journal article" date="2015" name="Nat. Genet.">
        <title>The genome and transcriptome of the zoonotic hookworm Ancylostoma ceylanicum identify infection-specific gene families.</title>
        <authorList>
            <person name="Schwarz E.M."/>
            <person name="Hu Y."/>
            <person name="Antoshechkin I."/>
            <person name="Miller M.M."/>
            <person name="Sternberg P.W."/>
            <person name="Aroian R.V."/>
        </authorList>
    </citation>
    <scope>NUCLEOTIDE SEQUENCE</scope>
    <source>
        <strain evidence="16">HY135</strain>
    </source>
</reference>
<comment type="catalytic activity">
    <reaction evidence="10 13">
        <text>adenosine + ATP = AMP + ADP + H(+)</text>
        <dbReference type="Rhea" id="RHEA:20824"/>
        <dbReference type="ChEBI" id="CHEBI:15378"/>
        <dbReference type="ChEBI" id="CHEBI:16335"/>
        <dbReference type="ChEBI" id="CHEBI:30616"/>
        <dbReference type="ChEBI" id="CHEBI:456215"/>
        <dbReference type="ChEBI" id="CHEBI:456216"/>
        <dbReference type="EC" id="2.7.1.20"/>
    </reaction>
</comment>
<dbReference type="Gene3D" id="3.30.1110.10">
    <property type="match status" value="1"/>
</dbReference>
<dbReference type="FunFam" id="3.40.1190.20:FF:000076">
    <property type="entry name" value="Adenosine kinase"/>
    <property type="match status" value="1"/>
</dbReference>
<proteinExistence type="inferred from homology"/>
<dbReference type="GO" id="GO:0005829">
    <property type="term" value="C:cytosol"/>
    <property type="evidence" value="ECO:0007669"/>
    <property type="project" value="TreeGrafter"/>
</dbReference>
<comment type="similarity">
    <text evidence="2 13">Belongs to the carbohydrate kinase PfkB family.</text>
</comment>
<dbReference type="InterPro" id="IPR011611">
    <property type="entry name" value="PfkB_dom"/>
</dbReference>
<keyword evidence="4 13" id="KW-0808">Transferase</keyword>
<dbReference type="EC" id="2.7.1.20" evidence="3 13"/>
<evidence type="ECO:0000256" key="10">
    <source>
        <dbReference type="ARBA" id="ARBA00051362"/>
    </source>
</evidence>
<dbReference type="Pfam" id="PF00294">
    <property type="entry name" value="PfkB"/>
    <property type="match status" value="1"/>
</dbReference>
<accession>A0A016U492</accession>
<dbReference type="Proteomes" id="UP000024635">
    <property type="component" value="Unassembled WGS sequence"/>
</dbReference>
<evidence type="ECO:0000256" key="9">
    <source>
        <dbReference type="ARBA" id="ARBA00022842"/>
    </source>
</evidence>
<dbReference type="PANTHER" id="PTHR45769:SF3">
    <property type="entry name" value="ADENOSINE KINASE"/>
    <property type="match status" value="1"/>
</dbReference>
<comment type="caution">
    <text evidence="15">The sequence shown here is derived from an EMBL/GenBank/DDBJ whole genome shotgun (WGS) entry which is preliminary data.</text>
</comment>
<sequence length="382" mass="41565">MANLSEGVLLGCGNPLLDLQATVGKDFLDKWNLKENDAILCDDQHNAMFDELSEKYQVEYVPGGATQNAVRVCQAPPPTPPTGSSRIGKSQYPPGFSETSHMGVIHLLIAVSRKWILNNPNRAAFFGAIGKDKYGDLLRTKAKEAGVNAQYQVNDKVKTGTCAALINGQNRSLCAHLAAANTFTIDHMLDPAHASLIEKAQFFYIAGFFLTVSPPSIMHVAEHSHKHNKTFMFNLAAPFISQFFFEPLKAVLPYVDIIFGNEDEAAAFAKAAGYDTTDLKEVALKIAAWEKKSSRPRTVIITQGADPIIVAVGNEITLHEVQTISKEKIVDTNGAGDAFVGGFLSQYIQGKSLKEAIECGNYAAGEIIQKHGCTFPSTCKYH</sequence>
<gene>
    <name evidence="15" type="primary">Acey_s0059.g3056</name>
    <name evidence="15" type="synonym">Acey-R07H5.8</name>
    <name evidence="15" type="ORF">Y032_0059g3056</name>
</gene>
<evidence type="ECO:0000256" key="11">
    <source>
        <dbReference type="ARBA" id="ARBA00068771"/>
    </source>
</evidence>
<dbReference type="EMBL" id="JARK01001395">
    <property type="protein sequence ID" value="EYC09801.1"/>
    <property type="molecule type" value="Genomic_DNA"/>
</dbReference>
<keyword evidence="8 13" id="KW-0067">ATP-binding</keyword>
<keyword evidence="7 13" id="KW-0418">Kinase</keyword>
<dbReference type="UniPathway" id="UPA00588">
    <property type="reaction ID" value="UER00659"/>
</dbReference>
<dbReference type="GO" id="GO:0044209">
    <property type="term" value="P:AMP salvage"/>
    <property type="evidence" value="ECO:0007669"/>
    <property type="project" value="UniProtKB-UniRule"/>
</dbReference>
<evidence type="ECO:0000256" key="7">
    <source>
        <dbReference type="ARBA" id="ARBA00022777"/>
    </source>
</evidence>
<comment type="function">
    <text evidence="13">ATP dependent phosphorylation of adenosine and other related nucleoside analogs to monophosphate derivatives.</text>
</comment>
<evidence type="ECO:0000256" key="5">
    <source>
        <dbReference type="ARBA" id="ARBA00022726"/>
    </source>
</evidence>
<keyword evidence="13" id="KW-0539">Nucleus</keyword>
<dbReference type="InterPro" id="IPR029056">
    <property type="entry name" value="Ribokinase-like"/>
</dbReference>
<evidence type="ECO:0000313" key="16">
    <source>
        <dbReference type="Proteomes" id="UP000024635"/>
    </source>
</evidence>
<evidence type="ECO:0000256" key="12">
    <source>
        <dbReference type="PIRSR" id="PIRSR601805-1"/>
    </source>
</evidence>
<dbReference type="PRINTS" id="PR00989">
    <property type="entry name" value="ADENOKINASE"/>
</dbReference>
<dbReference type="AlphaFoldDB" id="A0A016U492"/>
<evidence type="ECO:0000256" key="13">
    <source>
        <dbReference type="RuleBase" id="RU368116"/>
    </source>
</evidence>
<dbReference type="GO" id="GO:0006144">
    <property type="term" value="P:purine nucleobase metabolic process"/>
    <property type="evidence" value="ECO:0007669"/>
    <property type="project" value="TreeGrafter"/>
</dbReference>
<keyword evidence="16" id="KW-1185">Reference proteome</keyword>
<keyword evidence="6 13" id="KW-0547">Nucleotide-binding</keyword>
<evidence type="ECO:0000256" key="6">
    <source>
        <dbReference type="ARBA" id="ARBA00022741"/>
    </source>
</evidence>
<comment type="pathway">
    <text evidence="1 13">Purine metabolism; AMP biosynthesis via salvage pathway; AMP from adenosine: step 1/1.</text>
</comment>